<dbReference type="SUPFAM" id="SSF56496">
    <property type="entry name" value="Fibrinogen C-terminal domain-like"/>
    <property type="match status" value="1"/>
</dbReference>
<dbReference type="OrthoDB" id="6145874at2759"/>
<comment type="caution">
    <text evidence="2">The sequence shown here is derived from an EMBL/GenBank/DDBJ whole genome shotgun (WGS) entry which is preliminary data.</text>
</comment>
<dbReference type="PROSITE" id="PS51406">
    <property type="entry name" value="FIBRINOGEN_C_2"/>
    <property type="match status" value="1"/>
</dbReference>
<dbReference type="InterPro" id="IPR014716">
    <property type="entry name" value="Fibrinogen_a/b/g_C_1"/>
</dbReference>
<dbReference type="InterPro" id="IPR036056">
    <property type="entry name" value="Fibrinogen-like_C"/>
</dbReference>
<dbReference type="Pfam" id="PF00147">
    <property type="entry name" value="Fibrinogen_C"/>
    <property type="match status" value="1"/>
</dbReference>
<sequence>MDNDQLEDLQYPSCANQYSGGWWYRACYQSSLTGNILAWVEFRGEYYNLKHSKMMIRR</sequence>
<evidence type="ECO:0000259" key="1">
    <source>
        <dbReference type="PROSITE" id="PS51406"/>
    </source>
</evidence>
<dbReference type="Gene3D" id="3.90.215.10">
    <property type="entry name" value="Gamma Fibrinogen, chain A, domain 1"/>
    <property type="match status" value="1"/>
</dbReference>
<dbReference type="AlphaFoldDB" id="A0A8B6G0A8"/>
<dbReference type="Proteomes" id="UP000596742">
    <property type="component" value="Unassembled WGS sequence"/>
</dbReference>
<accession>A0A8B6G0A8</accession>
<dbReference type="EMBL" id="UYJE01007678">
    <property type="protein sequence ID" value="VDI56924.1"/>
    <property type="molecule type" value="Genomic_DNA"/>
</dbReference>
<feature type="domain" description="Fibrinogen C-terminal" evidence="1">
    <location>
        <begin position="1"/>
        <end position="58"/>
    </location>
</feature>
<organism evidence="2 3">
    <name type="scientific">Mytilus galloprovincialis</name>
    <name type="common">Mediterranean mussel</name>
    <dbReference type="NCBI Taxonomy" id="29158"/>
    <lineage>
        <taxon>Eukaryota</taxon>
        <taxon>Metazoa</taxon>
        <taxon>Spiralia</taxon>
        <taxon>Lophotrochozoa</taxon>
        <taxon>Mollusca</taxon>
        <taxon>Bivalvia</taxon>
        <taxon>Autobranchia</taxon>
        <taxon>Pteriomorphia</taxon>
        <taxon>Mytilida</taxon>
        <taxon>Mytiloidea</taxon>
        <taxon>Mytilidae</taxon>
        <taxon>Mytilinae</taxon>
        <taxon>Mytilus</taxon>
    </lineage>
</organism>
<protein>
    <recommendedName>
        <fullName evidence="1">Fibrinogen C-terminal domain-containing protein</fullName>
    </recommendedName>
</protein>
<gene>
    <name evidence="2" type="ORF">MGAL_10B046815</name>
</gene>
<keyword evidence="3" id="KW-1185">Reference proteome</keyword>
<reference evidence="2" key="1">
    <citation type="submission" date="2018-11" db="EMBL/GenBank/DDBJ databases">
        <authorList>
            <person name="Alioto T."/>
            <person name="Alioto T."/>
        </authorList>
    </citation>
    <scope>NUCLEOTIDE SEQUENCE</scope>
</reference>
<name>A0A8B6G0A8_MYTGA</name>
<evidence type="ECO:0000313" key="3">
    <source>
        <dbReference type="Proteomes" id="UP000596742"/>
    </source>
</evidence>
<evidence type="ECO:0000313" key="2">
    <source>
        <dbReference type="EMBL" id="VDI56924.1"/>
    </source>
</evidence>
<proteinExistence type="predicted"/>
<dbReference type="InterPro" id="IPR002181">
    <property type="entry name" value="Fibrinogen_a/b/g_C_dom"/>
</dbReference>